<sequence>MTALVLLFITINEIKVIRKIDKLRRNCKYCKLLFLKDTLLKYILIRFDDHLPPLISITDERFPPAWLQPLPPLRSVQGLQLMLFRQESWANRTLVMQSLPQDVAFLDCHLPFQSIGMCY</sequence>
<dbReference type="EMBL" id="CP017962">
    <property type="protein sequence ID" value="APC46738.1"/>
    <property type="molecule type" value="Genomic_DNA"/>
</dbReference>
<accession>A0AAC9IV23</accession>
<dbReference type="AlphaFoldDB" id="A0AAC9IV23"/>
<evidence type="ECO:0000313" key="2">
    <source>
        <dbReference type="Proteomes" id="UP000182945"/>
    </source>
</evidence>
<protein>
    <submittedName>
        <fullName evidence="1">Uncharacterized protein</fullName>
    </submittedName>
</protein>
<dbReference type="KEGG" id="vhl:BME96_00275"/>
<reference evidence="1 2" key="1">
    <citation type="submission" date="2016-11" db="EMBL/GenBank/DDBJ databases">
        <title>Complete genome sequencing of Virgibacillus halodenitrificans PDB-F2.</title>
        <authorList>
            <person name="Sun Z."/>
            <person name="Zhou Y."/>
            <person name="Li H."/>
        </authorList>
    </citation>
    <scope>NUCLEOTIDE SEQUENCE [LARGE SCALE GENOMIC DNA]</scope>
    <source>
        <strain evidence="1 2">PDB-F2</strain>
    </source>
</reference>
<proteinExistence type="predicted"/>
<name>A0AAC9IV23_VIRHA</name>
<dbReference type="Proteomes" id="UP000182945">
    <property type="component" value="Chromosome"/>
</dbReference>
<organism evidence="1 2">
    <name type="scientific">Virgibacillus halodenitrificans</name>
    <name type="common">Bacillus halodenitrificans</name>
    <dbReference type="NCBI Taxonomy" id="1482"/>
    <lineage>
        <taxon>Bacteria</taxon>
        <taxon>Bacillati</taxon>
        <taxon>Bacillota</taxon>
        <taxon>Bacilli</taxon>
        <taxon>Bacillales</taxon>
        <taxon>Bacillaceae</taxon>
        <taxon>Virgibacillus</taxon>
    </lineage>
</organism>
<evidence type="ECO:0000313" key="1">
    <source>
        <dbReference type="EMBL" id="APC46738.1"/>
    </source>
</evidence>
<gene>
    <name evidence="1" type="ORF">BME96_00275</name>
</gene>